<dbReference type="AlphaFoldDB" id="A0A087G3N5"/>
<evidence type="ECO:0000256" key="3">
    <source>
        <dbReference type="ARBA" id="ARBA00022729"/>
    </source>
</evidence>
<evidence type="ECO:0000256" key="1">
    <source>
        <dbReference type="ARBA" id="ARBA00004479"/>
    </source>
</evidence>
<keyword evidence="5" id="KW-0472">Membrane</keyword>
<keyword evidence="10" id="KW-1185">Reference proteome</keyword>
<dbReference type="InterPro" id="IPR046956">
    <property type="entry name" value="RLP23-like"/>
</dbReference>
<dbReference type="Gene3D" id="3.80.10.10">
    <property type="entry name" value="Ribonuclease Inhibitor"/>
    <property type="match status" value="1"/>
</dbReference>
<evidence type="ECO:0000256" key="2">
    <source>
        <dbReference type="ARBA" id="ARBA00022692"/>
    </source>
</evidence>
<dbReference type="OrthoDB" id="1394818at2759"/>
<proteinExistence type="predicted"/>
<keyword evidence="2" id="KW-0812">Transmembrane</keyword>
<keyword evidence="4" id="KW-1133">Transmembrane helix</keyword>
<evidence type="ECO:0000256" key="8">
    <source>
        <dbReference type="SAM" id="SignalP"/>
    </source>
</evidence>
<gene>
    <name evidence="9" type="ORF">AALP_AAs74314U000100</name>
</gene>
<evidence type="ECO:0000256" key="6">
    <source>
        <dbReference type="ARBA" id="ARBA00023170"/>
    </source>
</evidence>
<reference evidence="10" key="1">
    <citation type="journal article" date="2015" name="Nat. Plants">
        <title>Genome expansion of Arabis alpina linked with retrotransposition and reduced symmetric DNA methylation.</title>
        <authorList>
            <person name="Willing E.M."/>
            <person name="Rawat V."/>
            <person name="Mandakova T."/>
            <person name="Maumus F."/>
            <person name="James G.V."/>
            <person name="Nordstroem K.J."/>
            <person name="Becker C."/>
            <person name="Warthmann N."/>
            <person name="Chica C."/>
            <person name="Szarzynska B."/>
            <person name="Zytnicki M."/>
            <person name="Albani M.C."/>
            <person name="Kiefer C."/>
            <person name="Bergonzi S."/>
            <person name="Castaings L."/>
            <person name="Mateos J.L."/>
            <person name="Berns M.C."/>
            <person name="Bujdoso N."/>
            <person name="Piofczyk T."/>
            <person name="de Lorenzo L."/>
            <person name="Barrero-Sicilia C."/>
            <person name="Mateos I."/>
            <person name="Piednoel M."/>
            <person name="Hagmann J."/>
            <person name="Chen-Min-Tao R."/>
            <person name="Iglesias-Fernandez R."/>
            <person name="Schuster S.C."/>
            <person name="Alonso-Blanco C."/>
            <person name="Roudier F."/>
            <person name="Carbonero P."/>
            <person name="Paz-Ares J."/>
            <person name="Davis S.J."/>
            <person name="Pecinka A."/>
            <person name="Quesneville H."/>
            <person name="Colot V."/>
            <person name="Lysak M.A."/>
            <person name="Weigel D."/>
            <person name="Coupland G."/>
            <person name="Schneeberger K."/>
        </authorList>
    </citation>
    <scope>NUCLEOTIDE SEQUENCE [LARGE SCALE GENOMIC DNA]</scope>
    <source>
        <strain evidence="10">cv. Pajares</strain>
    </source>
</reference>
<comment type="subcellular location">
    <subcellularLocation>
        <location evidence="1">Membrane</location>
        <topology evidence="1">Single-pass type I membrane protein</topology>
    </subcellularLocation>
</comment>
<evidence type="ECO:0000256" key="5">
    <source>
        <dbReference type="ARBA" id="ARBA00023136"/>
    </source>
</evidence>
<evidence type="ECO:0008006" key="11">
    <source>
        <dbReference type="Google" id="ProtNLM"/>
    </source>
</evidence>
<name>A0A087G3N5_ARAAL</name>
<feature type="chain" id="PRO_5001821536" description="Leucine-rich repeat-containing N-terminal plant-type domain-containing protein" evidence="8">
    <location>
        <begin position="22"/>
        <end position="123"/>
    </location>
</feature>
<evidence type="ECO:0000256" key="4">
    <source>
        <dbReference type="ARBA" id="ARBA00022989"/>
    </source>
</evidence>
<dbReference type="PANTHER" id="PTHR48061:SF2">
    <property type="entry name" value="RECEPTOR LIKE PROTEIN 30-LIKE"/>
    <property type="match status" value="1"/>
</dbReference>
<sequence length="123" mass="13593">MSSLRLPLRFLLLLLLCCVSASSIFTNDSVAACRYSQIQALTQFKNEFDSRGCNQTDYFNGVWCDNTTGLVTKLHLPSGCLSGTLNPNSSLFGLHHLRYLSLSYNEFTSSSLPSGFGNLNKLE</sequence>
<evidence type="ECO:0000313" key="10">
    <source>
        <dbReference type="Proteomes" id="UP000029120"/>
    </source>
</evidence>
<accession>A0A087G3N5</accession>
<keyword evidence="3 8" id="KW-0732">Signal</keyword>
<dbReference type="Proteomes" id="UP000029120">
    <property type="component" value="Unassembled WGS sequence"/>
</dbReference>
<dbReference type="GO" id="GO:0016020">
    <property type="term" value="C:membrane"/>
    <property type="evidence" value="ECO:0007669"/>
    <property type="project" value="UniProtKB-SubCell"/>
</dbReference>
<evidence type="ECO:0000256" key="7">
    <source>
        <dbReference type="ARBA" id="ARBA00023180"/>
    </source>
</evidence>
<feature type="signal peptide" evidence="8">
    <location>
        <begin position="1"/>
        <end position="21"/>
    </location>
</feature>
<dbReference type="Gramene" id="KFK24487">
    <property type="protein sequence ID" value="KFK24487"/>
    <property type="gene ID" value="AALP_AAs74314U000100"/>
</dbReference>
<dbReference type="eggNOG" id="KOG0619">
    <property type="taxonomic scope" value="Eukaryota"/>
</dbReference>
<dbReference type="PANTHER" id="PTHR48061">
    <property type="entry name" value="LEUCINE-RICH REPEAT RECEPTOR PROTEIN KINASE EMS1-LIKE-RELATED"/>
    <property type="match status" value="1"/>
</dbReference>
<dbReference type="OMA" id="FHLYIIS"/>
<keyword evidence="7" id="KW-0325">Glycoprotein</keyword>
<evidence type="ECO:0000313" key="9">
    <source>
        <dbReference type="EMBL" id="KFK24487.1"/>
    </source>
</evidence>
<dbReference type="EMBL" id="KL968331">
    <property type="protein sequence ID" value="KFK24487.1"/>
    <property type="molecule type" value="Genomic_DNA"/>
</dbReference>
<organism evidence="9 10">
    <name type="scientific">Arabis alpina</name>
    <name type="common">Alpine rock-cress</name>
    <dbReference type="NCBI Taxonomy" id="50452"/>
    <lineage>
        <taxon>Eukaryota</taxon>
        <taxon>Viridiplantae</taxon>
        <taxon>Streptophyta</taxon>
        <taxon>Embryophyta</taxon>
        <taxon>Tracheophyta</taxon>
        <taxon>Spermatophyta</taxon>
        <taxon>Magnoliopsida</taxon>
        <taxon>eudicotyledons</taxon>
        <taxon>Gunneridae</taxon>
        <taxon>Pentapetalae</taxon>
        <taxon>rosids</taxon>
        <taxon>malvids</taxon>
        <taxon>Brassicales</taxon>
        <taxon>Brassicaceae</taxon>
        <taxon>Arabideae</taxon>
        <taxon>Arabis</taxon>
    </lineage>
</organism>
<dbReference type="SUPFAM" id="SSF52058">
    <property type="entry name" value="L domain-like"/>
    <property type="match status" value="1"/>
</dbReference>
<keyword evidence="6" id="KW-0675">Receptor</keyword>
<dbReference type="InterPro" id="IPR032675">
    <property type="entry name" value="LRR_dom_sf"/>
</dbReference>
<feature type="non-terminal residue" evidence="9">
    <location>
        <position position="123"/>
    </location>
</feature>
<protein>
    <recommendedName>
        <fullName evidence="11">Leucine-rich repeat-containing N-terminal plant-type domain-containing protein</fullName>
    </recommendedName>
</protein>